<evidence type="ECO:0000313" key="3">
    <source>
        <dbReference type="EMBL" id="MFB6394791.1"/>
    </source>
</evidence>
<dbReference type="InterPro" id="IPR003610">
    <property type="entry name" value="CBM5/12"/>
</dbReference>
<accession>A0ABV5CS15</accession>
<keyword evidence="1" id="KW-0378">Hydrolase</keyword>
<gene>
    <name evidence="3" type="ORF">AAFH96_16995</name>
</gene>
<name>A0ABV5CS15_9ACTN</name>
<dbReference type="SUPFAM" id="SSF51055">
    <property type="entry name" value="Carbohydrate binding domain"/>
    <property type="match status" value="1"/>
</dbReference>
<protein>
    <submittedName>
        <fullName evidence="3">Carbohydrate-binding protein</fullName>
    </submittedName>
</protein>
<organism evidence="3 4">
    <name type="scientific">Polymorphospora lycopeni</name>
    <dbReference type="NCBI Taxonomy" id="3140240"/>
    <lineage>
        <taxon>Bacteria</taxon>
        <taxon>Bacillati</taxon>
        <taxon>Actinomycetota</taxon>
        <taxon>Actinomycetes</taxon>
        <taxon>Micromonosporales</taxon>
        <taxon>Micromonosporaceae</taxon>
        <taxon>Polymorphospora</taxon>
    </lineage>
</organism>
<proteinExistence type="predicted"/>
<dbReference type="InterPro" id="IPR036573">
    <property type="entry name" value="CBM_sf_5/12"/>
</dbReference>
<feature type="domain" description="Chitin-binding type-3" evidence="2">
    <location>
        <begin position="4"/>
        <end position="32"/>
    </location>
</feature>
<dbReference type="EMBL" id="JBCGDC010000044">
    <property type="protein sequence ID" value="MFB6394791.1"/>
    <property type="molecule type" value="Genomic_DNA"/>
</dbReference>
<comment type="caution">
    <text evidence="3">The sequence shown here is derived from an EMBL/GenBank/DDBJ whole genome shotgun (WGS) entry which is preliminary data.</text>
</comment>
<dbReference type="Gene3D" id="2.10.10.20">
    <property type="entry name" value="Carbohydrate-binding module superfamily 5/12"/>
    <property type="match status" value="1"/>
</dbReference>
<reference evidence="3 4" key="1">
    <citation type="submission" date="2024-04" db="EMBL/GenBank/DDBJ databases">
        <title>Polymorphospora sp. isolated from Baiyangdian Lake in Xiong'an New Area.</title>
        <authorList>
            <person name="Zhang X."/>
            <person name="Liu J."/>
        </authorList>
    </citation>
    <scope>NUCLEOTIDE SEQUENCE [LARGE SCALE GENOMIC DNA]</scope>
    <source>
        <strain evidence="3 4">2-325</strain>
    </source>
</reference>
<evidence type="ECO:0000259" key="2">
    <source>
        <dbReference type="Pfam" id="PF02839"/>
    </source>
</evidence>
<evidence type="ECO:0000313" key="4">
    <source>
        <dbReference type="Proteomes" id="UP001582793"/>
    </source>
</evidence>
<dbReference type="Pfam" id="PF02839">
    <property type="entry name" value="CBM_5_12"/>
    <property type="match status" value="1"/>
</dbReference>
<keyword evidence="4" id="KW-1185">Reference proteome</keyword>
<dbReference type="CDD" id="cd12214">
    <property type="entry name" value="ChiA1_BD"/>
    <property type="match status" value="1"/>
</dbReference>
<sequence length="61" mass="6735">MAPRYKGVSYRCLQGHTALVGWEPPNVPALWQRLQTESNPGNTGPTTTRWPGPSPMLTILC</sequence>
<dbReference type="Proteomes" id="UP001582793">
    <property type="component" value="Unassembled WGS sequence"/>
</dbReference>
<dbReference type="RefSeq" id="WP_364219528.1">
    <property type="nucleotide sequence ID" value="NZ_JBCGDC010000044.1"/>
</dbReference>
<evidence type="ECO:0000256" key="1">
    <source>
        <dbReference type="ARBA" id="ARBA00022801"/>
    </source>
</evidence>